<keyword evidence="2" id="KW-1185">Reference proteome</keyword>
<dbReference type="EMBL" id="JABBVZ010000031">
    <property type="protein sequence ID" value="NMP22803.1"/>
    <property type="molecule type" value="Genomic_DNA"/>
</dbReference>
<dbReference type="InterPro" id="IPR011882">
    <property type="entry name" value="PaaC"/>
</dbReference>
<evidence type="ECO:0000313" key="2">
    <source>
        <dbReference type="Proteomes" id="UP000533476"/>
    </source>
</evidence>
<dbReference type="PANTHER" id="PTHR30458">
    <property type="entry name" value="PHENYLACETIC ACID DEGRADATION PROTEIN PAA"/>
    <property type="match status" value="1"/>
</dbReference>
<sequence>MDGLKHLLIPVADDEWMMGHRGSEWLALAPDLEEDLALSSLSQDEMGHAQLFYDLAHGLGEREADYQVYHRPADRWHHAALTARPRDGWAEWVVRRYLYEIFDSVRRRAFSQIPYPPLLAALKKMDLEESYHLTHSRSLMRALAFGGSESRAYLDQALKTDWPLVPDFFEWSGPDDFWAGFAVHDLAPSVMRSNVQSVVQRDFSDWGIAWPGDFGPASRKARHHIGSDELAALLNEMREVRQVAPASNW</sequence>
<dbReference type="InterPro" id="IPR052703">
    <property type="entry name" value="Aromatic_CoA_ox/epox"/>
</dbReference>
<dbReference type="Proteomes" id="UP000533476">
    <property type="component" value="Unassembled WGS sequence"/>
</dbReference>
<gene>
    <name evidence="1" type="primary">paaC</name>
    <name evidence="1" type="ORF">HIJ39_10625</name>
</gene>
<evidence type="ECO:0000313" key="1">
    <source>
        <dbReference type="EMBL" id="NMP22803.1"/>
    </source>
</evidence>
<dbReference type="InterPro" id="IPR009078">
    <property type="entry name" value="Ferritin-like_SF"/>
</dbReference>
<dbReference type="GO" id="GO:0005829">
    <property type="term" value="C:cytosol"/>
    <property type="evidence" value="ECO:0007669"/>
    <property type="project" value="TreeGrafter"/>
</dbReference>
<accession>A0A7Y0Q248</accession>
<dbReference type="InterPro" id="IPR012347">
    <property type="entry name" value="Ferritin-like"/>
</dbReference>
<dbReference type="Pfam" id="PF05138">
    <property type="entry name" value="PaaA_PaaC"/>
    <property type="match status" value="1"/>
</dbReference>
<dbReference type="AlphaFoldDB" id="A0A7Y0Q248"/>
<dbReference type="SUPFAM" id="SSF47240">
    <property type="entry name" value="Ferritin-like"/>
    <property type="match status" value="1"/>
</dbReference>
<proteinExistence type="predicted"/>
<protein>
    <submittedName>
        <fullName evidence="1">Phenylacetate-CoA oxygenase subunit PaaC</fullName>
    </submittedName>
</protein>
<dbReference type="Gene3D" id="1.20.1260.10">
    <property type="match status" value="1"/>
</dbReference>
<dbReference type="GO" id="GO:0010124">
    <property type="term" value="P:phenylacetate catabolic process"/>
    <property type="evidence" value="ECO:0007669"/>
    <property type="project" value="InterPro"/>
</dbReference>
<dbReference type="PANTHER" id="PTHR30458:SF0">
    <property type="entry name" value="1,2-PHENYLACETYL-COA EPOXIDASE, SUBUNIT C"/>
    <property type="match status" value="1"/>
</dbReference>
<name>A0A7Y0Q248_9FIRM</name>
<dbReference type="NCBIfam" id="TIGR02158">
    <property type="entry name" value="PA_CoA_Oxy3"/>
    <property type="match status" value="1"/>
</dbReference>
<reference evidence="1 2" key="1">
    <citation type="submission" date="2020-04" db="EMBL/GenBank/DDBJ databases">
        <authorList>
            <person name="Zhang R."/>
            <person name="Schippers A."/>
        </authorList>
    </citation>
    <scope>NUCLEOTIDE SEQUENCE [LARGE SCALE GENOMIC DNA]</scope>
    <source>
        <strain evidence="1 2">DSM 109850</strain>
    </source>
</reference>
<comment type="caution">
    <text evidence="1">The sequence shown here is derived from an EMBL/GenBank/DDBJ whole genome shotgun (WGS) entry which is preliminary data.</text>
</comment>
<dbReference type="InterPro" id="IPR007814">
    <property type="entry name" value="PaaA_PaaC"/>
</dbReference>
<organism evidence="1 2">
    <name type="scientific">Sulfobacillus harzensis</name>
    <dbReference type="NCBI Taxonomy" id="2729629"/>
    <lineage>
        <taxon>Bacteria</taxon>
        <taxon>Bacillati</taxon>
        <taxon>Bacillota</taxon>
        <taxon>Clostridia</taxon>
        <taxon>Eubacteriales</taxon>
        <taxon>Clostridiales Family XVII. Incertae Sedis</taxon>
        <taxon>Sulfobacillus</taxon>
    </lineage>
</organism>